<accession>A0A8B8KCG5</accession>
<gene>
    <name evidence="6" type="primary">LOC113854560</name>
</gene>
<feature type="coiled-coil region" evidence="2">
    <location>
        <begin position="298"/>
        <end position="658"/>
    </location>
</feature>
<dbReference type="PANTHER" id="PTHR47357:SF1">
    <property type="entry name" value="SPINDLE POLE BODY COMPONENT 110"/>
    <property type="match status" value="1"/>
</dbReference>
<reference evidence="6" key="2">
    <citation type="submission" date="2025-08" db="UniProtKB">
        <authorList>
            <consortium name="RefSeq"/>
        </authorList>
    </citation>
    <scope>IDENTIFICATION</scope>
    <source>
        <tissue evidence="6">Young leaves</tissue>
    </source>
</reference>
<dbReference type="GO" id="GO:0005856">
    <property type="term" value="C:cytoskeleton"/>
    <property type="evidence" value="ECO:0007669"/>
    <property type="project" value="TreeGrafter"/>
</dbReference>
<keyword evidence="1 2" id="KW-0175">Coiled coil</keyword>
<dbReference type="GeneID" id="113854560"/>
<feature type="coiled-coil region" evidence="2">
    <location>
        <begin position="815"/>
        <end position="905"/>
    </location>
</feature>
<protein>
    <submittedName>
        <fullName evidence="6">COP1-interactive protein 1 isoform X3</fullName>
    </submittedName>
</protein>
<dbReference type="PANTHER" id="PTHR47357">
    <property type="entry name" value="COP1-INTERACTIVE PROTEIN 1"/>
    <property type="match status" value="1"/>
</dbReference>
<reference evidence="5" key="1">
    <citation type="journal article" date="2019" name="Toxins">
        <title>Detection of Abrin-Like and Prepropulchellin-Like Toxin Genes and Transcripts Using Whole Genome Sequencing and Full-Length Transcript Sequencing of Abrus precatorius.</title>
        <authorList>
            <person name="Hovde B.T."/>
            <person name="Daligault H.E."/>
            <person name="Hanschen E.R."/>
            <person name="Kunde Y.A."/>
            <person name="Johnson M.B."/>
            <person name="Starkenburg S.R."/>
            <person name="Johnson S.L."/>
        </authorList>
    </citation>
    <scope>NUCLEOTIDE SEQUENCE [LARGE SCALE GENOMIC DNA]</scope>
</reference>
<evidence type="ECO:0000259" key="4">
    <source>
        <dbReference type="PROSITE" id="PS51774"/>
    </source>
</evidence>
<feature type="domain" description="NAB" evidence="4">
    <location>
        <begin position="10"/>
        <end position="89"/>
    </location>
</feature>
<evidence type="ECO:0000313" key="5">
    <source>
        <dbReference type="Proteomes" id="UP000694853"/>
    </source>
</evidence>
<feature type="compositionally biased region" description="Basic and acidic residues" evidence="3">
    <location>
        <begin position="127"/>
        <end position="137"/>
    </location>
</feature>
<dbReference type="GO" id="GO:0003779">
    <property type="term" value="F:actin binding"/>
    <property type="evidence" value="ECO:0007669"/>
    <property type="project" value="InterPro"/>
</dbReference>
<dbReference type="InterPro" id="IPR011684">
    <property type="entry name" value="NAB"/>
</dbReference>
<proteinExistence type="predicted"/>
<evidence type="ECO:0000256" key="2">
    <source>
        <dbReference type="SAM" id="Coils"/>
    </source>
</evidence>
<dbReference type="Pfam" id="PF07765">
    <property type="entry name" value="KIP1"/>
    <property type="match status" value="1"/>
</dbReference>
<dbReference type="Gene3D" id="1.10.287.1490">
    <property type="match status" value="2"/>
</dbReference>
<dbReference type="GO" id="GO:0005200">
    <property type="term" value="F:structural constituent of cytoskeleton"/>
    <property type="evidence" value="ECO:0007669"/>
    <property type="project" value="TreeGrafter"/>
</dbReference>
<dbReference type="RefSeq" id="XP_027341421.1">
    <property type="nucleotide sequence ID" value="XM_027485620.1"/>
</dbReference>
<sequence length="948" mass="109316">MVKHRFRESIKSLLGSHIDPDKEEQLRGTKAEVEDKVKSLLKLIKDDNLEEGGTPLELSKKESLVELIEDFHNQYQSLHAQYDHLTGELRKRIKGKLEKGSSSSSSDSDSDHSSKEKDNKNGQLENEFQKTTDKQQELEVADLNRKLTITQEEKEDLNSKYLAALSKIQEAEKNNMDLKTDAEALRTQGSKLLVENAELNKQLGVAGKIEAELSQRLEDLKTEKDSLTTEKETALQQIDEEKKATEGLRITVDQLKDDKLALEKELQSVTGQLPILKQQLEHSGQEMTNIIHKLKVSEEEMKNEIQLAHNKIQELEAESSQLKEKLNDRERAISALTQMHEGHRKETSNQLRDLEAKNTDLEREVESLQKQRKYMEQLIRHTAELKNQLSEIQTNSNEREELLVSLSKEYKDLANESESKISDLKSQINNLLTDIDTLNAQKSELEEQIICKSDEASTQVKNIRNELNVLQQEVESLQQQKSDMEVQLGEKVRENSENVIQIQTLKEEIDRKTLEQERLLEDRENLAMQIRALESEVSTIKNLKSEDEEKISANSHEIKLSTLQEKLHEKESEASGHVIAFTAQIDNLQKDLVSLQEKKEELELHCEKVREEHAERLIMLENEKNDIASKNVDLKRTLEEREDAYRKLNEEYKQIDSLFEECKVKLGVAEKKIEEMAGEFHEGIESKNQMVADLEHTVEHLKRDVEEKGDEISTLLENVRMLEVKLRLSNQKLRVTEQLLSEKEDSFRKTEEKFQQDQRALEDRNAGLSAIITSNNEAFAEIVSNIKDSVNSVMTGIEAVSLKISDDCRNYDDCISNISHELEVAKDTIREMNKEKQQLKKQKSNLLEQLQGKSAQELALRKSVEKLEAKASKEESEKVNLTTTVVQLKKTVGELEKMMKEKEEGMLDLGEEKREVIRQLCLWIDYHRSRYDYLKDILSKTRRGQRAA</sequence>
<organism evidence="5 6">
    <name type="scientific">Abrus precatorius</name>
    <name type="common">Indian licorice</name>
    <name type="synonym">Glycine abrus</name>
    <dbReference type="NCBI Taxonomy" id="3816"/>
    <lineage>
        <taxon>Eukaryota</taxon>
        <taxon>Viridiplantae</taxon>
        <taxon>Streptophyta</taxon>
        <taxon>Embryophyta</taxon>
        <taxon>Tracheophyta</taxon>
        <taxon>Spermatophyta</taxon>
        <taxon>Magnoliopsida</taxon>
        <taxon>eudicotyledons</taxon>
        <taxon>Gunneridae</taxon>
        <taxon>Pentapetalae</taxon>
        <taxon>rosids</taxon>
        <taxon>fabids</taxon>
        <taxon>Fabales</taxon>
        <taxon>Fabaceae</taxon>
        <taxon>Papilionoideae</taxon>
        <taxon>50 kb inversion clade</taxon>
        <taxon>NPAAA clade</taxon>
        <taxon>indigoferoid/millettioid clade</taxon>
        <taxon>Abreae</taxon>
        <taxon>Abrus</taxon>
    </lineage>
</organism>
<dbReference type="PROSITE" id="PS51774">
    <property type="entry name" value="NAB"/>
    <property type="match status" value="1"/>
</dbReference>
<evidence type="ECO:0000313" key="6">
    <source>
        <dbReference type="RefSeq" id="XP_027341421.1"/>
    </source>
</evidence>
<keyword evidence="5" id="KW-1185">Reference proteome</keyword>
<feature type="compositionally biased region" description="Basic and acidic residues" evidence="3">
    <location>
        <begin position="109"/>
        <end position="120"/>
    </location>
</feature>
<dbReference type="AlphaFoldDB" id="A0A8B8KCG5"/>
<feature type="coiled-coil region" evidence="2">
    <location>
        <begin position="684"/>
        <end position="718"/>
    </location>
</feature>
<feature type="region of interest" description="Disordered" evidence="3">
    <location>
        <begin position="95"/>
        <end position="137"/>
    </location>
</feature>
<evidence type="ECO:0000256" key="3">
    <source>
        <dbReference type="SAM" id="MobiDB-lite"/>
    </source>
</evidence>
<evidence type="ECO:0000256" key="1">
    <source>
        <dbReference type="ARBA" id="ARBA00023054"/>
    </source>
</evidence>
<dbReference type="Proteomes" id="UP000694853">
    <property type="component" value="Unplaced"/>
</dbReference>
<name>A0A8B8KCG5_ABRPR</name>